<keyword evidence="7" id="KW-1185">Reference proteome</keyword>
<gene>
    <name evidence="6" type="ORF">HCN44_008889</name>
</gene>
<dbReference type="GO" id="GO:0005737">
    <property type="term" value="C:cytoplasm"/>
    <property type="evidence" value="ECO:0007669"/>
    <property type="project" value="TreeGrafter"/>
</dbReference>
<feature type="domain" description="PDZ" evidence="4">
    <location>
        <begin position="136"/>
        <end position="188"/>
    </location>
</feature>
<dbReference type="Gene3D" id="2.30.42.10">
    <property type="match status" value="1"/>
</dbReference>
<dbReference type="OrthoDB" id="72325at2759"/>
<evidence type="ECO:0000256" key="3">
    <source>
        <dbReference type="SAM" id="Coils"/>
    </source>
</evidence>
<comment type="similarity">
    <text evidence="1">Belongs to the proteasome subunit p27 family.</text>
</comment>
<dbReference type="InterPro" id="IPR035269">
    <property type="entry name" value="PSMD9"/>
</dbReference>
<comment type="caution">
    <text evidence="6">The sequence shown here is derived from an EMBL/GenBank/DDBJ whole genome shotgun (WGS) entry which is preliminary data.</text>
</comment>
<feature type="coiled-coil region" evidence="3">
    <location>
        <begin position="7"/>
        <end position="34"/>
    </location>
</feature>
<dbReference type="Gene3D" id="6.10.140.1710">
    <property type="match status" value="1"/>
</dbReference>
<name>A0A835CRS4_APHGI</name>
<dbReference type="Proteomes" id="UP000639338">
    <property type="component" value="Unassembled WGS sequence"/>
</dbReference>
<feature type="domain" description="Nas2 N-terminal" evidence="5">
    <location>
        <begin position="15"/>
        <end position="91"/>
    </location>
</feature>
<dbReference type="Pfam" id="PF18265">
    <property type="entry name" value="Nas2_N"/>
    <property type="match status" value="1"/>
</dbReference>
<dbReference type="PANTHER" id="PTHR12651:SF1">
    <property type="entry name" value="26S PROTEASOME NON-ATPASE REGULATORY SUBUNIT 9"/>
    <property type="match status" value="1"/>
</dbReference>
<evidence type="ECO:0000313" key="6">
    <source>
        <dbReference type="EMBL" id="KAF7991518.1"/>
    </source>
</evidence>
<evidence type="ECO:0000256" key="2">
    <source>
        <dbReference type="ARBA" id="ARBA00023186"/>
    </source>
</evidence>
<organism evidence="6 7">
    <name type="scientific">Aphidius gifuensis</name>
    <name type="common">Parasitoid wasp</name>
    <dbReference type="NCBI Taxonomy" id="684658"/>
    <lineage>
        <taxon>Eukaryota</taxon>
        <taxon>Metazoa</taxon>
        <taxon>Ecdysozoa</taxon>
        <taxon>Arthropoda</taxon>
        <taxon>Hexapoda</taxon>
        <taxon>Insecta</taxon>
        <taxon>Pterygota</taxon>
        <taxon>Neoptera</taxon>
        <taxon>Endopterygota</taxon>
        <taxon>Hymenoptera</taxon>
        <taxon>Apocrita</taxon>
        <taxon>Ichneumonoidea</taxon>
        <taxon>Braconidae</taxon>
        <taxon>Aphidiinae</taxon>
        <taxon>Aphidius</taxon>
    </lineage>
</organism>
<evidence type="ECO:0000259" key="5">
    <source>
        <dbReference type="Pfam" id="PF18265"/>
    </source>
</evidence>
<keyword evidence="2" id="KW-0143">Chaperone</keyword>
<dbReference type="PANTHER" id="PTHR12651">
    <property type="entry name" value="26S PROTEASOME NON-ATPASE REGULATORY SUBUNIT 9"/>
    <property type="match status" value="1"/>
</dbReference>
<reference evidence="6 7" key="1">
    <citation type="submission" date="2020-08" db="EMBL/GenBank/DDBJ databases">
        <title>Aphidius gifuensis genome sequencing and assembly.</title>
        <authorList>
            <person name="Du Z."/>
        </authorList>
    </citation>
    <scope>NUCLEOTIDE SEQUENCE [LARGE SCALE GENOMIC DNA]</scope>
    <source>
        <strain evidence="6">YNYX2018</strain>
        <tissue evidence="6">Adults</tissue>
    </source>
</reference>
<dbReference type="InterPro" id="IPR041489">
    <property type="entry name" value="PDZ_6"/>
</dbReference>
<dbReference type="AlphaFoldDB" id="A0A835CRS4"/>
<evidence type="ECO:0000259" key="4">
    <source>
        <dbReference type="Pfam" id="PF17820"/>
    </source>
</evidence>
<accession>A0A835CRS4</accession>
<evidence type="ECO:0008006" key="8">
    <source>
        <dbReference type="Google" id="ProtNLM"/>
    </source>
</evidence>
<dbReference type="SUPFAM" id="SSF50156">
    <property type="entry name" value="PDZ domain-like"/>
    <property type="match status" value="1"/>
</dbReference>
<evidence type="ECO:0000256" key="1">
    <source>
        <dbReference type="ARBA" id="ARBA00005256"/>
    </source>
</evidence>
<proteinExistence type="inferred from homology"/>
<dbReference type="FunFam" id="2.30.42.10:FF:000107">
    <property type="entry name" value="26S proteasome non-ATPase regulatory subunit 9"/>
    <property type="match status" value="1"/>
</dbReference>
<dbReference type="InterPro" id="IPR040815">
    <property type="entry name" value="Nas2_N"/>
</dbReference>
<keyword evidence="3" id="KW-0175">Coiled coil</keyword>
<dbReference type="GO" id="GO:0070682">
    <property type="term" value="P:proteasome regulatory particle assembly"/>
    <property type="evidence" value="ECO:0007669"/>
    <property type="project" value="InterPro"/>
</dbReference>
<dbReference type="GO" id="GO:0005634">
    <property type="term" value="C:nucleus"/>
    <property type="evidence" value="ECO:0007669"/>
    <property type="project" value="TreeGrafter"/>
</dbReference>
<evidence type="ECO:0000313" key="7">
    <source>
        <dbReference type="Proteomes" id="UP000639338"/>
    </source>
</evidence>
<sequence>MVVDMELEEAKKNVLELMKKKDEIEAELKQLKDVLTKNHVDMNDSLVDSEGFPRSDIDVYQVRISRHKIICLQNDHKALMKQIDNGLIKIHGISGHENGNNNALQAASSSSSSSTTTTMMIDDFDNYEAFLRVDFVSPSSPAELAGIMVDDLIIEFGSVNAQNYKSLKDIGDIVENSRYKQVIVKIRRSSEQNMALTLIPRPWTGKGLLGCHIVPLEIVER</sequence>
<dbReference type="EMBL" id="JACMRX010000004">
    <property type="protein sequence ID" value="KAF7991518.1"/>
    <property type="molecule type" value="Genomic_DNA"/>
</dbReference>
<dbReference type="InterPro" id="IPR036034">
    <property type="entry name" value="PDZ_sf"/>
</dbReference>
<dbReference type="Pfam" id="PF17820">
    <property type="entry name" value="PDZ_6"/>
    <property type="match status" value="1"/>
</dbReference>
<protein>
    <recommendedName>
        <fullName evidence="8">26S proteasome non-ATPase regulatory subunit 9</fullName>
    </recommendedName>
</protein>